<proteinExistence type="inferred from homology"/>
<comment type="subcellular location">
    <subcellularLocation>
        <location evidence="1 8">Cell membrane</location>
        <topology evidence="1 8">Multi-pass membrane protein</topology>
    </subcellularLocation>
</comment>
<comment type="similarity">
    <text evidence="2 8">Belongs to the 4-toluene sulfonate uptake permease (TSUP) (TC 2.A.102) family.</text>
</comment>
<feature type="transmembrane region" description="Helical" evidence="8">
    <location>
        <begin position="99"/>
        <end position="117"/>
    </location>
</feature>
<evidence type="ECO:0000256" key="2">
    <source>
        <dbReference type="ARBA" id="ARBA00009142"/>
    </source>
</evidence>
<keyword evidence="10" id="KW-1185">Reference proteome</keyword>
<evidence type="ECO:0000313" key="9">
    <source>
        <dbReference type="EMBL" id="OWS69975.1"/>
    </source>
</evidence>
<dbReference type="InterPro" id="IPR052017">
    <property type="entry name" value="TSUP"/>
</dbReference>
<organism evidence="9 10">
    <name type="scientific">Polynucleobacter campilacus</name>
    <dbReference type="NCBI Taxonomy" id="1743163"/>
    <lineage>
        <taxon>Bacteria</taxon>
        <taxon>Pseudomonadati</taxon>
        <taxon>Pseudomonadota</taxon>
        <taxon>Betaproteobacteria</taxon>
        <taxon>Burkholderiales</taxon>
        <taxon>Burkholderiaceae</taxon>
        <taxon>Polynucleobacter</taxon>
    </lineage>
</organism>
<dbReference type="EMBL" id="NGUP01000003">
    <property type="protein sequence ID" value="OWS69975.1"/>
    <property type="molecule type" value="Genomic_DNA"/>
</dbReference>
<reference evidence="9 10" key="1">
    <citation type="submission" date="2017-05" db="EMBL/GenBank/DDBJ databases">
        <title>Genome of Polynucleobacter sp. MWH-Feld-100.</title>
        <authorList>
            <person name="Hahn M.W."/>
        </authorList>
    </citation>
    <scope>NUCLEOTIDE SEQUENCE [LARGE SCALE GENOMIC DNA]</scope>
    <source>
        <strain evidence="9 10">MWH-Feld-100</strain>
    </source>
</reference>
<evidence type="ECO:0000256" key="5">
    <source>
        <dbReference type="ARBA" id="ARBA00022692"/>
    </source>
</evidence>
<dbReference type="PANTHER" id="PTHR30269">
    <property type="entry name" value="TRANSMEMBRANE PROTEIN YFCA"/>
    <property type="match status" value="1"/>
</dbReference>
<sequence>MFVWPLLLAAAFFAGLVDAVAGGGGLIQVPALFAAYPNEHPATLLSTNKVSAVGGTLNAARKYLRHVSLPWAVVLPAIVAGFVGSLLGASAVSTFPAEPLRKALPFVLLFLLLYTWFQPSLGEAHAPKGESRFQQFKAAVLGLTIGFYDGFFGPGTGSFLLFGFVRFFAFDFLHASAATKLVNVATNLAAILLLASLGQINWPLGIAMMVANIVGSQFGSRLAIQHGSAFVRKAFLVIVSALILKSAWNAYFLN</sequence>
<evidence type="ECO:0000313" key="10">
    <source>
        <dbReference type="Proteomes" id="UP000197528"/>
    </source>
</evidence>
<dbReference type="InterPro" id="IPR002781">
    <property type="entry name" value="TM_pro_TauE-like"/>
</dbReference>
<evidence type="ECO:0000256" key="3">
    <source>
        <dbReference type="ARBA" id="ARBA00022448"/>
    </source>
</evidence>
<evidence type="ECO:0000256" key="6">
    <source>
        <dbReference type="ARBA" id="ARBA00022989"/>
    </source>
</evidence>
<dbReference type="OrthoDB" id="554695at2"/>
<comment type="caution">
    <text evidence="9">The sequence shown here is derived from an EMBL/GenBank/DDBJ whole genome shotgun (WGS) entry which is preliminary data.</text>
</comment>
<keyword evidence="7 8" id="KW-0472">Membrane</keyword>
<dbReference type="Pfam" id="PF01925">
    <property type="entry name" value="TauE"/>
    <property type="match status" value="1"/>
</dbReference>
<dbReference type="GO" id="GO:0005886">
    <property type="term" value="C:plasma membrane"/>
    <property type="evidence" value="ECO:0007669"/>
    <property type="project" value="UniProtKB-SubCell"/>
</dbReference>
<evidence type="ECO:0000256" key="8">
    <source>
        <dbReference type="RuleBase" id="RU363041"/>
    </source>
</evidence>
<dbReference type="PANTHER" id="PTHR30269:SF0">
    <property type="entry name" value="MEMBRANE TRANSPORTER PROTEIN YFCA-RELATED"/>
    <property type="match status" value="1"/>
</dbReference>
<evidence type="ECO:0000256" key="4">
    <source>
        <dbReference type="ARBA" id="ARBA00022475"/>
    </source>
</evidence>
<keyword evidence="3" id="KW-0813">Transport</keyword>
<name>A0A254PTW0_9BURK</name>
<feature type="transmembrane region" description="Helical" evidence="8">
    <location>
        <begin position="234"/>
        <end position="253"/>
    </location>
</feature>
<keyword evidence="5 8" id="KW-0812">Transmembrane</keyword>
<protein>
    <recommendedName>
        <fullName evidence="8">Probable membrane transporter protein</fullName>
    </recommendedName>
</protein>
<feature type="transmembrane region" description="Helical" evidence="8">
    <location>
        <begin position="71"/>
        <end position="92"/>
    </location>
</feature>
<keyword evidence="4 8" id="KW-1003">Cell membrane</keyword>
<evidence type="ECO:0000256" key="1">
    <source>
        <dbReference type="ARBA" id="ARBA00004651"/>
    </source>
</evidence>
<evidence type="ECO:0000256" key="7">
    <source>
        <dbReference type="ARBA" id="ARBA00023136"/>
    </source>
</evidence>
<accession>A0A254PTW0</accession>
<feature type="transmembrane region" description="Helical" evidence="8">
    <location>
        <begin position="181"/>
        <end position="198"/>
    </location>
</feature>
<keyword evidence="6 8" id="KW-1133">Transmembrane helix</keyword>
<dbReference type="Proteomes" id="UP000197528">
    <property type="component" value="Unassembled WGS sequence"/>
</dbReference>
<dbReference type="AlphaFoldDB" id="A0A254PTW0"/>
<gene>
    <name evidence="9" type="ORF">CBI31_06495</name>
</gene>
<feature type="transmembrane region" description="Helical" evidence="8">
    <location>
        <begin position="204"/>
        <end position="222"/>
    </location>
</feature>